<name>A0A163RUE6_9CELL</name>
<evidence type="ECO:0000313" key="15">
    <source>
        <dbReference type="Proteomes" id="UP000076447"/>
    </source>
</evidence>
<reference evidence="14 16" key="2">
    <citation type="submission" date="2016-06" db="EMBL/GenBank/DDBJ databases">
        <title>Genome sequence of Oerskovia enterophila DSM 43852.</title>
        <authorList>
            <person name="Poehlein A."/>
            <person name="Jag V."/>
            <person name="Bengelsdorf F.R."/>
            <person name="Daniel R."/>
            <person name="Duerre P."/>
        </authorList>
    </citation>
    <scope>NUCLEOTIDE SEQUENCE [LARGE SCALE GENOMIC DNA]</scope>
    <source>
        <strain evidence="14 16">DSM 43852</strain>
    </source>
</reference>
<evidence type="ECO:0000256" key="8">
    <source>
        <dbReference type="ARBA" id="ARBA00049006"/>
    </source>
</evidence>
<comment type="similarity">
    <text evidence="1">Belongs to the iron-containing alcohol dehydrogenase family.</text>
</comment>
<evidence type="ECO:0000256" key="10">
    <source>
        <dbReference type="PIRSR" id="PIRSR000112-2"/>
    </source>
</evidence>
<keyword evidence="3 13" id="KW-0560">Oxidoreductase</keyword>
<dbReference type="GO" id="GO:0046872">
    <property type="term" value="F:metal ion binding"/>
    <property type="evidence" value="ECO:0007669"/>
    <property type="project" value="UniProtKB-KW"/>
</dbReference>
<dbReference type="PROSITE" id="PS00913">
    <property type="entry name" value="ADH_IRON_1"/>
    <property type="match status" value="1"/>
</dbReference>
<accession>A0A163RUE6</accession>
<evidence type="ECO:0000256" key="6">
    <source>
        <dbReference type="ARBA" id="ARBA00039147"/>
    </source>
</evidence>
<feature type="domain" description="Alcohol dehydrogenase iron-type/glycerol dehydrogenase GldA" evidence="12">
    <location>
        <begin position="12"/>
        <end position="158"/>
    </location>
</feature>
<keyword evidence="4 11" id="KW-0520">NAD</keyword>
<keyword evidence="16" id="KW-1185">Reference proteome</keyword>
<dbReference type="AlphaFoldDB" id="A0A163RUE6"/>
<evidence type="ECO:0000313" key="14">
    <source>
        <dbReference type="EMBL" id="OCI29865.1"/>
    </source>
</evidence>
<dbReference type="EMBL" id="MAQA01000054">
    <property type="protein sequence ID" value="OCI29865.1"/>
    <property type="molecule type" value="Genomic_DNA"/>
</dbReference>
<dbReference type="PROSITE" id="PS00060">
    <property type="entry name" value="ADH_IRON_2"/>
    <property type="match status" value="1"/>
</dbReference>
<feature type="binding site" evidence="11">
    <location>
        <position position="135"/>
    </location>
    <ligand>
        <name>NAD(+)</name>
        <dbReference type="ChEBI" id="CHEBI:57540"/>
    </ligand>
</feature>
<gene>
    <name evidence="13" type="primary">gldA</name>
    <name evidence="14" type="ORF">OERS_34680</name>
    <name evidence="13" type="ORF">OJAG_16720</name>
</gene>
<feature type="binding site" evidence="9">
    <location>
        <position position="258"/>
    </location>
    <ligand>
        <name>glycerol</name>
        <dbReference type="ChEBI" id="CHEBI:17754"/>
    </ligand>
</feature>
<evidence type="ECO:0000256" key="1">
    <source>
        <dbReference type="ARBA" id="ARBA00007358"/>
    </source>
</evidence>
<dbReference type="Gene3D" id="3.40.50.1970">
    <property type="match status" value="1"/>
</dbReference>
<feature type="binding site" evidence="11">
    <location>
        <begin position="98"/>
        <end position="102"/>
    </location>
    <ligand>
        <name>NAD(+)</name>
        <dbReference type="ChEBI" id="CHEBI:57540"/>
    </ligand>
</feature>
<feature type="binding site" evidence="11">
    <location>
        <position position="129"/>
    </location>
    <ligand>
        <name>NAD(+)</name>
        <dbReference type="ChEBI" id="CHEBI:57540"/>
    </ligand>
</feature>
<feature type="binding site" evidence="9">
    <location>
        <position position="175"/>
    </location>
    <ligand>
        <name>glycerol</name>
        <dbReference type="ChEBI" id="CHEBI:17754"/>
    </ligand>
</feature>
<feature type="binding site" evidence="9">
    <location>
        <position position="275"/>
    </location>
    <ligand>
        <name>glycerol</name>
        <dbReference type="ChEBI" id="CHEBI:17754"/>
    </ligand>
</feature>
<protein>
    <recommendedName>
        <fullName evidence="7">Glycerol dehydrogenase</fullName>
        <ecNumber evidence="6">1.1.1.6</ecNumber>
    </recommendedName>
</protein>
<dbReference type="PIRSF" id="PIRSF000112">
    <property type="entry name" value="Glycerol_dehydrogenase"/>
    <property type="match status" value="1"/>
</dbReference>
<reference evidence="13 15" key="1">
    <citation type="submission" date="2016-01" db="EMBL/GenBank/DDBJ databases">
        <title>Genome sequence of Oerskovia enterophila VJag, an agar and cellulose degrading bacterium.</title>
        <authorList>
            <person name="Poehlein A."/>
            <person name="Jag V."/>
            <person name="Bengelsdorf F."/>
            <person name="Duerre P."/>
            <person name="Daniel R."/>
        </authorList>
    </citation>
    <scope>NUCLEOTIDE SEQUENCE [LARGE SCALE GENOMIC DNA]</scope>
    <source>
        <strain evidence="13 15">VJag</strain>
    </source>
</reference>
<comment type="caution">
    <text evidence="13">The sequence shown here is derived from an EMBL/GenBank/DDBJ whole genome shotgun (WGS) entry which is preliminary data.</text>
</comment>
<organism evidence="13 15">
    <name type="scientific">Oerskovia enterophila</name>
    <dbReference type="NCBI Taxonomy" id="43678"/>
    <lineage>
        <taxon>Bacteria</taxon>
        <taxon>Bacillati</taxon>
        <taxon>Actinomycetota</taxon>
        <taxon>Actinomycetes</taxon>
        <taxon>Micrococcales</taxon>
        <taxon>Cellulomonadaceae</taxon>
        <taxon>Oerskovia</taxon>
    </lineage>
</organism>
<dbReference type="GO" id="GO:0008888">
    <property type="term" value="F:glycerol dehydrogenase (NAD+) activity"/>
    <property type="evidence" value="ECO:0007669"/>
    <property type="project" value="UniProtKB-EC"/>
</dbReference>
<dbReference type="EC" id="1.1.1.6" evidence="6"/>
<feature type="binding site" evidence="11">
    <location>
        <position position="41"/>
    </location>
    <ligand>
        <name>NAD(+)</name>
        <dbReference type="ChEBI" id="CHEBI:57540"/>
    </ligand>
</feature>
<keyword evidence="2 9" id="KW-0479">Metal-binding</keyword>
<dbReference type="Pfam" id="PF00465">
    <property type="entry name" value="Fe-ADH"/>
    <property type="match status" value="1"/>
</dbReference>
<dbReference type="CDD" id="cd08170">
    <property type="entry name" value="GlyDH"/>
    <property type="match status" value="1"/>
</dbReference>
<dbReference type="Gene3D" id="1.20.1090.10">
    <property type="entry name" value="Dehydroquinate synthase-like - alpha domain"/>
    <property type="match status" value="1"/>
</dbReference>
<evidence type="ECO:0000256" key="11">
    <source>
        <dbReference type="PIRSR" id="PIRSR000112-3"/>
    </source>
</evidence>
<keyword evidence="9" id="KW-0862">Zinc</keyword>
<comment type="pathway">
    <text evidence="5">Polyol metabolism; glycerol fermentation; glycerone phosphate from glycerol (oxidative route): step 1/2.</text>
</comment>
<dbReference type="Proteomes" id="UP000076447">
    <property type="component" value="Unassembled WGS sequence"/>
</dbReference>
<comment type="cofactor">
    <cofactor evidence="9">
        <name>Zn(2+)</name>
        <dbReference type="ChEBI" id="CHEBI:29105"/>
    </cofactor>
    <text evidence="9">Binds 1 zinc ion per subunit.</text>
</comment>
<evidence type="ECO:0000256" key="2">
    <source>
        <dbReference type="ARBA" id="ARBA00022723"/>
    </source>
</evidence>
<sequence length="381" mass="40224">MSEVPIRTLISPLRYVQSRGALSRLGEFVAPIGTKPLLVADDVVWEIVQDTVAESFQAANLPREREGFGTYATAAEVDRLARRIRETGSDVIVGIGGGSTIDAVKAAGHLEGIRWVSVPTVASTDAPCSALSVIYTEEGAFEEYRFFPHNPDLVLVDTQLVANAPVKFLVAGIGDALATWIEARAVAKANATTMAGGLPLITGTALAELSWKILWENSLAAIEAVKEHLVTPAVDAVVEANTLLSGLGFESGGLAAAHAIHNGLTAAPQTHGLTHGQKVNIGSLTQLVLEGAPSQEIRDFVEFTTRVGLPNTLTEIGLTTADVGDLRRVAEAATAPGETIHAMPFEVRVPELVDALRSIEGLSRAIRADAGLPEPVRYTGH</sequence>
<dbReference type="InterPro" id="IPR001670">
    <property type="entry name" value="ADH_Fe/GldA"/>
</dbReference>
<dbReference type="NCBIfam" id="NF006941">
    <property type="entry name" value="PRK09423.1"/>
    <property type="match status" value="1"/>
</dbReference>
<evidence type="ECO:0000256" key="7">
    <source>
        <dbReference type="ARBA" id="ARBA00040132"/>
    </source>
</evidence>
<dbReference type="SUPFAM" id="SSF56796">
    <property type="entry name" value="Dehydroquinate synthase-like"/>
    <property type="match status" value="1"/>
</dbReference>
<dbReference type="InterPro" id="IPR016205">
    <property type="entry name" value="Glycerol_DH"/>
</dbReference>
<evidence type="ECO:0000259" key="12">
    <source>
        <dbReference type="Pfam" id="PF00465"/>
    </source>
</evidence>
<evidence type="ECO:0000256" key="3">
    <source>
        <dbReference type="ARBA" id="ARBA00023002"/>
    </source>
</evidence>
<evidence type="ECO:0000313" key="13">
    <source>
        <dbReference type="EMBL" id="KZM35709.1"/>
    </source>
</evidence>
<dbReference type="Proteomes" id="UP000093412">
    <property type="component" value="Unassembled WGS sequence"/>
</dbReference>
<dbReference type="EMBL" id="LRIE01000067">
    <property type="protein sequence ID" value="KZM35709.1"/>
    <property type="molecule type" value="Genomic_DNA"/>
</dbReference>
<dbReference type="PATRIC" id="fig|43678.3.peg.1751"/>
<dbReference type="PANTHER" id="PTHR43616">
    <property type="entry name" value="GLYCEROL DEHYDROGENASE"/>
    <property type="match status" value="1"/>
</dbReference>
<evidence type="ECO:0000313" key="16">
    <source>
        <dbReference type="Proteomes" id="UP000093412"/>
    </source>
</evidence>
<evidence type="ECO:0000256" key="4">
    <source>
        <dbReference type="ARBA" id="ARBA00023027"/>
    </source>
</evidence>
<feature type="binding site" evidence="11">
    <location>
        <begin position="120"/>
        <end position="123"/>
    </location>
    <ligand>
        <name>NAD(+)</name>
        <dbReference type="ChEBI" id="CHEBI:57540"/>
    </ligand>
</feature>
<feature type="binding site" evidence="11">
    <location>
        <position position="131"/>
    </location>
    <ligand>
        <name>NAD(+)</name>
        <dbReference type="ChEBI" id="CHEBI:57540"/>
    </ligand>
</feature>
<evidence type="ECO:0000256" key="5">
    <source>
        <dbReference type="ARBA" id="ARBA00037918"/>
    </source>
</evidence>
<dbReference type="PANTHER" id="PTHR43616:SF5">
    <property type="entry name" value="GLYCEROL DEHYDROGENASE 1"/>
    <property type="match status" value="1"/>
</dbReference>
<dbReference type="STRING" id="43678.OJAG_16720"/>
<dbReference type="RefSeq" id="WP_056649357.1">
    <property type="nucleotide sequence ID" value="NZ_LRIE01000067.1"/>
</dbReference>
<evidence type="ECO:0000256" key="9">
    <source>
        <dbReference type="PIRSR" id="PIRSR000112-1"/>
    </source>
</evidence>
<comment type="catalytic activity">
    <reaction evidence="8">
        <text>glycerol + NAD(+) = dihydroxyacetone + NADH + H(+)</text>
        <dbReference type="Rhea" id="RHEA:13769"/>
        <dbReference type="ChEBI" id="CHEBI:15378"/>
        <dbReference type="ChEBI" id="CHEBI:16016"/>
        <dbReference type="ChEBI" id="CHEBI:17754"/>
        <dbReference type="ChEBI" id="CHEBI:57540"/>
        <dbReference type="ChEBI" id="CHEBI:57945"/>
        <dbReference type="EC" id="1.1.1.6"/>
    </reaction>
</comment>
<proteinExistence type="inferred from homology"/>
<dbReference type="OrthoDB" id="323926at2"/>
<feature type="binding site" evidence="10">
    <location>
        <position position="125"/>
    </location>
    <ligand>
        <name>glycerol</name>
        <dbReference type="ChEBI" id="CHEBI:17754"/>
    </ligand>
</feature>
<dbReference type="InterPro" id="IPR018211">
    <property type="entry name" value="ADH_Fe_CS"/>
</dbReference>